<dbReference type="PROSITE" id="PS01124">
    <property type="entry name" value="HTH_ARAC_FAMILY_2"/>
    <property type="match status" value="1"/>
</dbReference>
<dbReference type="SMART" id="SM00342">
    <property type="entry name" value="HTH_ARAC"/>
    <property type="match status" value="1"/>
</dbReference>
<dbReference type="InterPro" id="IPR014710">
    <property type="entry name" value="RmlC-like_jellyroll"/>
</dbReference>
<gene>
    <name evidence="5" type="ORF">RM529_10795</name>
</gene>
<dbReference type="InterPro" id="IPR011051">
    <property type="entry name" value="RmlC_Cupin_sf"/>
</dbReference>
<evidence type="ECO:0000313" key="5">
    <source>
        <dbReference type="EMBL" id="MDT0650636.1"/>
    </source>
</evidence>
<evidence type="ECO:0000256" key="2">
    <source>
        <dbReference type="ARBA" id="ARBA00023125"/>
    </source>
</evidence>
<accession>A0ABU3CWI3</accession>
<evidence type="ECO:0000256" key="1">
    <source>
        <dbReference type="ARBA" id="ARBA00023015"/>
    </source>
</evidence>
<dbReference type="Gene3D" id="1.10.10.60">
    <property type="entry name" value="Homeodomain-like"/>
    <property type="match status" value="2"/>
</dbReference>
<evidence type="ECO:0000256" key="3">
    <source>
        <dbReference type="ARBA" id="ARBA00023163"/>
    </source>
</evidence>
<dbReference type="InterPro" id="IPR009057">
    <property type="entry name" value="Homeodomain-like_sf"/>
</dbReference>
<dbReference type="PANTHER" id="PTHR43280:SF2">
    <property type="entry name" value="HTH-TYPE TRANSCRIPTIONAL REGULATOR EXSA"/>
    <property type="match status" value="1"/>
</dbReference>
<evidence type="ECO:0000313" key="6">
    <source>
        <dbReference type="Proteomes" id="UP001248819"/>
    </source>
</evidence>
<comment type="caution">
    <text evidence="5">The sequence shown here is derived from an EMBL/GenBank/DDBJ whole genome shotgun (WGS) entry which is preliminary data.</text>
</comment>
<dbReference type="RefSeq" id="WP_311484806.1">
    <property type="nucleotide sequence ID" value="NZ_JAVRHP010000052.1"/>
</dbReference>
<dbReference type="InterPro" id="IPR018060">
    <property type="entry name" value="HTH_AraC"/>
</dbReference>
<evidence type="ECO:0000259" key="4">
    <source>
        <dbReference type="PROSITE" id="PS01124"/>
    </source>
</evidence>
<feature type="domain" description="HTH araC/xylS-type" evidence="4">
    <location>
        <begin position="188"/>
        <end position="286"/>
    </location>
</feature>
<dbReference type="SUPFAM" id="SSF51182">
    <property type="entry name" value="RmlC-like cupins"/>
    <property type="match status" value="1"/>
</dbReference>
<dbReference type="SUPFAM" id="SSF46689">
    <property type="entry name" value="Homeodomain-like"/>
    <property type="match status" value="2"/>
</dbReference>
<keyword evidence="1" id="KW-0805">Transcription regulation</keyword>
<dbReference type="CDD" id="cd06976">
    <property type="entry name" value="cupin_MtlR-like_N"/>
    <property type="match status" value="1"/>
</dbReference>
<name>A0ABU3CWI3_9FLAO</name>
<organism evidence="5 6">
    <name type="scientific">Autumnicola edwardsiae</name>
    <dbReference type="NCBI Taxonomy" id="3075594"/>
    <lineage>
        <taxon>Bacteria</taxon>
        <taxon>Pseudomonadati</taxon>
        <taxon>Bacteroidota</taxon>
        <taxon>Flavobacteriia</taxon>
        <taxon>Flavobacteriales</taxon>
        <taxon>Flavobacteriaceae</taxon>
        <taxon>Autumnicola</taxon>
    </lineage>
</organism>
<dbReference type="PANTHER" id="PTHR43280">
    <property type="entry name" value="ARAC-FAMILY TRANSCRIPTIONAL REGULATOR"/>
    <property type="match status" value="1"/>
</dbReference>
<sequence length="293" mass="34293">MTKPSFLKVFNTPGASIDIRHEKVPYFKNPWHFHPELELTLILEGSGTRFIGNRLDRFNKTELTLTGPNLPHYWHCDPIYYQKDHKLNAEAIIIRFPENFLGNGFFLLPEMYHINNLFKMSYRGIKITGDLKEQTANVMRTMMQMDGAERIIVLLQILNSLANSSEYQILSSISVGKTYKTADMKRINKVFEYLIKNFKMPIRLNKIASVANMNPSAFSRYFKAKTGKTFTEVLQEIRIEHACKILVEEDYTVSRACHECGYIDQSYFIKQFKRITHQTPLQYQSRHNKNFTI</sequence>
<protein>
    <submittedName>
        <fullName evidence="5">AraC family transcriptional regulator</fullName>
    </submittedName>
</protein>
<proteinExistence type="predicted"/>
<dbReference type="Pfam" id="PF12833">
    <property type="entry name" value="HTH_18"/>
    <property type="match status" value="1"/>
</dbReference>
<dbReference type="Gene3D" id="2.60.120.10">
    <property type="entry name" value="Jelly Rolls"/>
    <property type="match status" value="1"/>
</dbReference>
<dbReference type="Proteomes" id="UP001248819">
    <property type="component" value="Unassembled WGS sequence"/>
</dbReference>
<reference evidence="5 6" key="1">
    <citation type="submission" date="2023-09" db="EMBL/GenBank/DDBJ databases">
        <authorList>
            <person name="Rey-Velasco X."/>
        </authorList>
    </citation>
    <scope>NUCLEOTIDE SEQUENCE [LARGE SCALE GENOMIC DNA]</scope>
    <source>
        <strain evidence="5 6">F297</strain>
    </source>
</reference>
<keyword evidence="2" id="KW-0238">DNA-binding</keyword>
<keyword evidence="3" id="KW-0804">Transcription</keyword>
<keyword evidence="6" id="KW-1185">Reference proteome</keyword>
<dbReference type="EMBL" id="JAVRHP010000052">
    <property type="protein sequence ID" value="MDT0650636.1"/>
    <property type="molecule type" value="Genomic_DNA"/>
</dbReference>